<accession>A0A9D4ZYT6</accession>
<dbReference type="Proteomes" id="UP001058974">
    <property type="component" value="Chromosome 7"/>
</dbReference>
<dbReference type="Gramene" id="Psat07G0597900-T1">
    <property type="protein sequence ID" value="KAI5390937.1"/>
    <property type="gene ID" value="KIW84_075979"/>
</dbReference>
<reference evidence="2 3" key="1">
    <citation type="journal article" date="2022" name="Nat. Genet.">
        <title>Improved pea reference genome and pan-genome highlight genomic features and evolutionary characteristics.</title>
        <authorList>
            <person name="Yang T."/>
            <person name="Liu R."/>
            <person name="Luo Y."/>
            <person name="Hu S."/>
            <person name="Wang D."/>
            <person name="Wang C."/>
            <person name="Pandey M.K."/>
            <person name="Ge S."/>
            <person name="Xu Q."/>
            <person name="Li N."/>
            <person name="Li G."/>
            <person name="Huang Y."/>
            <person name="Saxena R.K."/>
            <person name="Ji Y."/>
            <person name="Li M."/>
            <person name="Yan X."/>
            <person name="He Y."/>
            <person name="Liu Y."/>
            <person name="Wang X."/>
            <person name="Xiang C."/>
            <person name="Varshney R.K."/>
            <person name="Ding H."/>
            <person name="Gao S."/>
            <person name="Zong X."/>
        </authorList>
    </citation>
    <scope>NUCLEOTIDE SEQUENCE [LARGE SCALE GENOMIC DNA]</scope>
    <source>
        <strain evidence="2 3">cv. Zhongwan 6</strain>
    </source>
</reference>
<gene>
    <name evidence="2" type="ORF">KIW84_075979</name>
</gene>
<evidence type="ECO:0000313" key="3">
    <source>
        <dbReference type="Proteomes" id="UP001058974"/>
    </source>
</evidence>
<comment type="caution">
    <text evidence="2">The sequence shown here is derived from an EMBL/GenBank/DDBJ whole genome shotgun (WGS) entry which is preliminary data.</text>
</comment>
<name>A0A9D4ZYT6_PEA</name>
<keyword evidence="3" id="KW-1185">Reference proteome</keyword>
<evidence type="ECO:0000256" key="1">
    <source>
        <dbReference type="SAM" id="MobiDB-lite"/>
    </source>
</evidence>
<protein>
    <submittedName>
        <fullName evidence="2">Uncharacterized protein</fullName>
    </submittedName>
</protein>
<dbReference type="AlphaFoldDB" id="A0A9D4ZYT6"/>
<proteinExistence type="predicted"/>
<dbReference type="EMBL" id="JAMSHJ010000007">
    <property type="protein sequence ID" value="KAI5390937.1"/>
    <property type="molecule type" value="Genomic_DNA"/>
</dbReference>
<organism evidence="2 3">
    <name type="scientific">Pisum sativum</name>
    <name type="common">Garden pea</name>
    <name type="synonym">Lathyrus oleraceus</name>
    <dbReference type="NCBI Taxonomy" id="3888"/>
    <lineage>
        <taxon>Eukaryota</taxon>
        <taxon>Viridiplantae</taxon>
        <taxon>Streptophyta</taxon>
        <taxon>Embryophyta</taxon>
        <taxon>Tracheophyta</taxon>
        <taxon>Spermatophyta</taxon>
        <taxon>Magnoliopsida</taxon>
        <taxon>eudicotyledons</taxon>
        <taxon>Gunneridae</taxon>
        <taxon>Pentapetalae</taxon>
        <taxon>rosids</taxon>
        <taxon>fabids</taxon>
        <taxon>Fabales</taxon>
        <taxon>Fabaceae</taxon>
        <taxon>Papilionoideae</taxon>
        <taxon>50 kb inversion clade</taxon>
        <taxon>NPAAA clade</taxon>
        <taxon>Hologalegina</taxon>
        <taxon>IRL clade</taxon>
        <taxon>Fabeae</taxon>
        <taxon>Lathyrus</taxon>
    </lineage>
</organism>
<sequence>MPPSRKKPRLLEHQAFPIDGQFSMPTFPNYIQTPNIPIFHLPETSLAGMQGARHDPFGLSLSDLHINESPLGLLNPNFQQPFDHNATPSMTVPSNVVLQKANDSENVSCSASEKQDHAKPTRILLLGQTIQIDPGHENAVKKILNKYLPKRSYGERLEYNTENQCKKDTCDEETVEIEHSGSSSKEPA</sequence>
<evidence type="ECO:0000313" key="2">
    <source>
        <dbReference type="EMBL" id="KAI5390937.1"/>
    </source>
</evidence>
<feature type="region of interest" description="Disordered" evidence="1">
    <location>
        <begin position="168"/>
        <end position="188"/>
    </location>
</feature>